<dbReference type="Proteomes" id="UP001066276">
    <property type="component" value="Chromosome 3_2"/>
</dbReference>
<organism evidence="1 2">
    <name type="scientific">Pleurodeles waltl</name>
    <name type="common">Iberian ribbed newt</name>
    <dbReference type="NCBI Taxonomy" id="8319"/>
    <lineage>
        <taxon>Eukaryota</taxon>
        <taxon>Metazoa</taxon>
        <taxon>Chordata</taxon>
        <taxon>Craniata</taxon>
        <taxon>Vertebrata</taxon>
        <taxon>Euteleostomi</taxon>
        <taxon>Amphibia</taxon>
        <taxon>Batrachia</taxon>
        <taxon>Caudata</taxon>
        <taxon>Salamandroidea</taxon>
        <taxon>Salamandridae</taxon>
        <taxon>Pleurodelinae</taxon>
        <taxon>Pleurodeles</taxon>
    </lineage>
</organism>
<reference evidence="1" key="1">
    <citation type="journal article" date="2022" name="bioRxiv">
        <title>Sequencing and chromosome-scale assembly of the giantPleurodeles waltlgenome.</title>
        <authorList>
            <person name="Brown T."/>
            <person name="Elewa A."/>
            <person name="Iarovenko S."/>
            <person name="Subramanian E."/>
            <person name="Araus A.J."/>
            <person name="Petzold A."/>
            <person name="Susuki M."/>
            <person name="Suzuki K.-i.T."/>
            <person name="Hayashi T."/>
            <person name="Toyoda A."/>
            <person name="Oliveira C."/>
            <person name="Osipova E."/>
            <person name="Leigh N.D."/>
            <person name="Simon A."/>
            <person name="Yun M.H."/>
        </authorList>
    </citation>
    <scope>NUCLEOTIDE SEQUENCE</scope>
    <source>
        <strain evidence="1">20211129_DDA</strain>
        <tissue evidence="1">Liver</tissue>
    </source>
</reference>
<name>A0AAV7U382_PLEWA</name>
<proteinExistence type="predicted"/>
<evidence type="ECO:0000313" key="1">
    <source>
        <dbReference type="EMBL" id="KAJ1182834.1"/>
    </source>
</evidence>
<gene>
    <name evidence="1" type="ORF">NDU88_008011</name>
</gene>
<dbReference type="AlphaFoldDB" id="A0AAV7U382"/>
<protein>
    <submittedName>
        <fullName evidence="1">Uncharacterized protein</fullName>
    </submittedName>
</protein>
<keyword evidence="2" id="KW-1185">Reference proteome</keyword>
<dbReference type="EMBL" id="JANPWB010000006">
    <property type="protein sequence ID" value="KAJ1182834.1"/>
    <property type="molecule type" value="Genomic_DNA"/>
</dbReference>
<sequence>MMRGGIRLKSCRFALRVHWGSLRVCPTHALLAEGAPEAGLCRAPPVLLASPSSPRGAPLSGAHEGLKEKGCWSLDGVQAGIRSADWAEGPVRTAGRSRRIHDSCRYSTHQRELGPQHSHERPSWYSIHIKELHDTAHLKEHCDSTHIECRDSTHMKERRDGVLASRSVVT</sequence>
<accession>A0AAV7U382</accession>
<comment type="caution">
    <text evidence="1">The sequence shown here is derived from an EMBL/GenBank/DDBJ whole genome shotgun (WGS) entry which is preliminary data.</text>
</comment>
<evidence type="ECO:0000313" key="2">
    <source>
        <dbReference type="Proteomes" id="UP001066276"/>
    </source>
</evidence>